<comment type="caution">
    <text evidence="1">The sequence shown here is derived from an EMBL/GenBank/DDBJ whole genome shotgun (WGS) entry which is preliminary data.</text>
</comment>
<proteinExistence type="predicted"/>
<accession>A0A1B6NUF6</accession>
<dbReference type="AlphaFoldDB" id="A0A1B6NUF6"/>
<sequence>IYSKKVSPLDSLTVTELNGGISPPWTNKENNKG</sequence>
<organism evidence="1">
    <name type="scientific">marine sediment metagenome</name>
    <dbReference type="NCBI Taxonomy" id="412755"/>
    <lineage>
        <taxon>unclassified sequences</taxon>
        <taxon>metagenomes</taxon>
        <taxon>ecological metagenomes</taxon>
    </lineage>
</organism>
<evidence type="ECO:0000313" key="1">
    <source>
        <dbReference type="EMBL" id="KTF07096.1"/>
    </source>
</evidence>
<reference evidence="1" key="1">
    <citation type="submission" date="2013-11" db="EMBL/GenBank/DDBJ databases">
        <title>Microbial diversity, functional groups and degradation webs in Northern and Southern Mediterranean and Red Sea marine crude oil polluted sites.</title>
        <authorList>
            <person name="Daffonchio D."/>
            <person name="Mapelli F."/>
            <person name="Ferrer M."/>
            <person name="Richter M."/>
            <person name="Cherif A."/>
            <person name="Malkawi H.I."/>
            <person name="Yakimov M.M."/>
            <person name="Abdel-Fattah Y.R."/>
            <person name="Blaghen M."/>
            <person name="Golyshin P.N."/>
            <person name="Kalogerakis N."/>
            <person name="Boon N."/>
            <person name="Magagnini M."/>
            <person name="Fava F."/>
        </authorList>
    </citation>
    <scope>NUCLEOTIDE SEQUENCE</scope>
</reference>
<protein>
    <submittedName>
        <fullName evidence="1">Uncharacterized protein</fullName>
    </submittedName>
</protein>
<dbReference type="EMBL" id="AYSL01000759">
    <property type="protein sequence ID" value="KTF07096.1"/>
    <property type="molecule type" value="Genomic_DNA"/>
</dbReference>
<feature type="non-terminal residue" evidence="1">
    <location>
        <position position="1"/>
    </location>
</feature>
<gene>
    <name evidence="1" type="ORF">MGSAQ_001409</name>
</gene>
<name>A0A1B6NUF6_9ZZZZ</name>